<dbReference type="SUPFAM" id="SSF53756">
    <property type="entry name" value="UDP-Glycosyltransferase/glycogen phosphorylase"/>
    <property type="match status" value="1"/>
</dbReference>
<dbReference type="OrthoDB" id="2538520at2"/>
<accession>A0A4R2S0J1</accession>
<keyword evidence="1" id="KW-0808">Transferase</keyword>
<dbReference type="AlphaFoldDB" id="A0A4R2S0J1"/>
<comment type="caution">
    <text evidence="1">The sequence shown here is derived from an EMBL/GenBank/DDBJ whole genome shotgun (WGS) entry which is preliminary data.</text>
</comment>
<dbReference type="Gene3D" id="3.40.50.2000">
    <property type="entry name" value="Glycogen Phosphorylase B"/>
    <property type="match status" value="1"/>
</dbReference>
<name>A0A4R2S0J1_9BACL</name>
<protein>
    <submittedName>
        <fullName evidence="1">Glycosyl transferase family 1</fullName>
    </submittedName>
</protein>
<proteinExistence type="predicted"/>
<dbReference type="EMBL" id="SLXV01000008">
    <property type="protein sequence ID" value="TCP69476.1"/>
    <property type="molecule type" value="Genomic_DNA"/>
</dbReference>
<dbReference type="GO" id="GO:0016740">
    <property type="term" value="F:transferase activity"/>
    <property type="evidence" value="ECO:0007669"/>
    <property type="project" value="UniProtKB-KW"/>
</dbReference>
<dbReference type="Proteomes" id="UP000294746">
    <property type="component" value="Unassembled WGS sequence"/>
</dbReference>
<organism evidence="1 2">
    <name type="scientific">Baia soyae</name>
    <dbReference type="NCBI Taxonomy" id="1544746"/>
    <lineage>
        <taxon>Bacteria</taxon>
        <taxon>Bacillati</taxon>
        <taxon>Bacillota</taxon>
        <taxon>Bacilli</taxon>
        <taxon>Bacillales</taxon>
        <taxon>Thermoactinomycetaceae</taxon>
        <taxon>Baia</taxon>
    </lineage>
</organism>
<dbReference type="RefSeq" id="WP_131848252.1">
    <property type="nucleotide sequence ID" value="NZ_SLXV01000008.1"/>
</dbReference>
<evidence type="ECO:0000313" key="1">
    <source>
        <dbReference type="EMBL" id="TCP69476.1"/>
    </source>
</evidence>
<keyword evidence="2" id="KW-1185">Reference proteome</keyword>
<reference evidence="1 2" key="1">
    <citation type="submission" date="2019-03" db="EMBL/GenBank/DDBJ databases">
        <title>Genomic Encyclopedia of Type Strains, Phase IV (KMG-IV): sequencing the most valuable type-strain genomes for metagenomic binning, comparative biology and taxonomic classification.</title>
        <authorList>
            <person name="Goeker M."/>
        </authorList>
    </citation>
    <scope>NUCLEOTIDE SEQUENCE [LARGE SCALE GENOMIC DNA]</scope>
    <source>
        <strain evidence="1 2">DSM 46831</strain>
    </source>
</reference>
<gene>
    <name evidence="1" type="ORF">EDD57_10844</name>
</gene>
<evidence type="ECO:0000313" key="2">
    <source>
        <dbReference type="Proteomes" id="UP000294746"/>
    </source>
</evidence>
<sequence length="358" mass="40537">MSETKKRRLAVIDTYFPWKLSGFRYWESYEIWKHRPDTLFFASQLNSDEFPAKVFPFSQFQQVAEEEGITDVYCVFLNLTLSLLGHPIAPGSNASLNIRSFLDQNHIRLHSTLYPGGGLNPFTPQEHILLAADGCETVFSNIREVLEVATKSKHVIAAVNTDHYSYLPKAEKLPIELVFCAHNAPRKGFDMLVEAFNQLDLDFHLHLIGDWENQLYKLQNPNYTFYGPLNPAELLPIYRKSHVFMNCSVPDEEALDGFPTTSASDAMSTGCLLITTNPRNDTYFVQADTDYLKVSSSQEIVDYLNWIKTDLSSALQIGVNGAKKIHEYYSCQANVPKKLACMFGSNEKVSAGFHQIPD</sequence>
<dbReference type="Pfam" id="PF13692">
    <property type="entry name" value="Glyco_trans_1_4"/>
    <property type="match status" value="1"/>
</dbReference>